<dbReference type="GO" id="GO:0004497">
    <property type="term" value="F:monooxygenase activity"/>
    <property type="evidence" value="ECO:0007669"/>
    <property type="project" value="UniProtKB-KW"/>
</dbReference>
<organism evidence="14">
    <name type="scientific">Selaginella moellendorffii</name>
    <name type="common">Spikemoss</name>
    <dbReference type="NCBI Taxonomy" id="88036"/>
    <lineage>
        <taxon>Eukaryota</taxon>
        <taxon>Viridiplantae</taxon>
        <taxon>Streptophyta</taxon>
        <taxon>Embryophyta</taxon>
        <taxon>Tracheophyta</taxon>
        <taxon>Lycopodiopsida</taxon>
        <taxon>Selaginellales</taxon>
        <taxon>Selaginellaceae</taxon>
        <taxon>Selaginella</taxon>
    </lineage>
</organism>
<evidence type="ECO:0008006" key="15">
    <source>
        <dbReference type="Google" id="ProtNLM"/>
    </source>
</evidence>
<accession>D8SBW8</accession>
<reference evidence="13 14" key="1">
    <citation type="journal article" date="2011" name="Science">
        <title>The Selaginella genome identifies genetic changes associated with the evolution of vascular plants.</title>
        <authorList>
            <person name="Banks J.A."/>
            <person name="Nishiyama T."/>
            <person name="Hasebe M."/>
            <person name="Bowman J.L."/>
            <person name="Gribskov M."/>
            <person name="dePamphilis C."/>
            <person name="Albert V.A."/>
            <person name="Aono N."/>
            <person name="Aoyama T."/>
            <person name="Ambrose B.A."/>
            <person name="Ashton N.W."/>
            <person name="Axtell M.J."/>
            <person name="Barker E."/>
            <person name="Barker M.S."/>
            <person name="Bennetzen J.L."/>
            <person name="Bonawitz N.D."/>
            <person name="Chapple C."/>
            <person name="Cheng C."/>
            <person name="Correa L.G."/>
            <person name="Dacre M."/>
            <person name="DeBarry J."/>
            <person name="Dreyer I."/>
            <person name="Elias M."/>
            <person name="Engstrom E.M."/>
            <person name="Estelle M."/>
            <person name="Feng L."/>
            <person name="Finet C."/>
            <person name="Floyd S.K."/>
            <person name="Frommer W.B."/>
            <person name="Fujita T."/>
            <person name="Gramzow L."/>
            <person name="Gutensohn M."/>
            <person name="Harholt J."/>
            <person name="Hattori M."/>
            <person name="Heyl A."/>
            <person name="Hirai T."/>
            <person name="Hiwatashi Y."/>
            <person name="Ishikawa M."/>
            <person name="Iwata M."/>
            <person name="Karol K.G."/>
            <person name="Koehler B."/>
            <person name="Kolukisaoglu U."/>
            <person name="Kubo M."/>
            <person name="Kurata T."/>
            <person name="Lalonde S."/>
            <person name="Li K."/>
            <person name="Li Y."/>
            <person name="Litt A."/>
            <person name="Lyons E."/>
            <person name="Manning G."/>
            <person name="Maruyama T."/>
            <person name="Michael T.P."/>
            <person name="Mikami K."/>
            <person name="Miyazaki S."/>
            <person name="Morinaga S."/>
            <person name="Murata T."/>
            <person name="Mueller-Roeber B."/>
            <person name="Nelson D.R."/>
            <person name="Obara M."/>
            <person name="Oguri Y."/>
            <person name="Olmstead R.G."/>
            <person name="Onodera N."/>
            <person name="Petersen B.L."/>
            <person name="Pils B."/>
            <person name="Prigge M."/>
            <person name="Rensing S.A."/>
            <person name="Riano-Pachon D.M."/>
            <person name="Roberts A.W."/>
            <person name="Sato Y."/>
            <person name="Scheller H.V."/>
            <person name="Schulz B."/>
            <person name="Schulz C."/>
            <person name="Shakirov E.V."/>
            <person name="Shibagaki N."/>
            <person name="Shinohara N."/>
            <person name="Shippen D.E."/>
            <person name="Soerensen I."/>
            <person name="Sotooka R."/>
            <person name="Sugimoto N."/>
            <person name="Sugita M."/>
            <person name="Sumikawa N."/>
            <person name="Tanurdzic M."/>
            <person name="Theissen G."/>
            <person name="Ulvskov P."/>
            <person name="Wakazuki S."/>
            <person name="Weng J.K."/>
            <person name="Willats W.W."/>
            <person name="Wipf D."/>
            <person name="Wolf P.G."/>
            <person name="Yang L."/>
            <person name="Zimmer A.D."/>
            <person name="Zhu Q."/>
            <person name="Mitros T."/>
            <person name="Hellsten U."/>
            <person name="Loque D."/>
            <person name="Otillar R."/>
            <person name="Salamov A."/>
            <person name="Schmutz J."/>
            <person name="Shapiro H."/>
            <person name="Lindquist E."/>
            <person name="Lucas S."/>
            <person name="Rokhsar D."/>
            <person name="Grigoriev I.V."/>
        </authorList>
    </citation>
    <scope>NUCLEOTIDE SEQUENCE [LARGE SCALE GENOMIC DNA]</scope>
</reference>
<evidence type="ECO:0000256" key="10">
    <source>
        <dbReference type="ARBA" id="ARBA00023136"/>
    </source>
</evidence>
<comment type="subcellular location">
    <subcellularLocation>
        <location evidence="2">Membrane</location>
        <topology evidence="2">Single-pass membrane protein</topology>
    </subcellularLocation>
</comment>
<dbReference type="InParanoid" id="D8SBW8"/>
<dbReference type="Proteomes" id="UP000001514">
    <property type="component" value="Unassembled WGS sequence"/>
</dbReference>
<keyword evidence="8 12" id="KW-0560">Oxidoreductase</keyword>
<dbReference type="Gene3D" id="1.10.630.10">
    <property type="entry name" value="Cytochrome P450"/>
    <property type="match status" value="1"/>
</dbReference>
<dbReference type="Gramene" id="EFJ17994">
    <property type="protein sequence ID" value="EFJ17994"/>
    <property type="gene ID" value="SELMODRAFT_113310"/>
</dbReference>
<dbReference type="InterPro" id="IPR002401">
    <property type="entry name" value="Cyt_P450_E_grp-I"/>
</dbReference>
<evidence type="ECO:0000256" key="11">
    <source>
        <dbReference type="PIRSR" id="PIRSR602401-1"/>
    </source>
</evidence>
<keyword evidence="6 11" id="KW-0479">Metal-binding</keyword>
<keyword evidence="7" id="KW-1133">Transmembrane helix</keyword>
<dbReference type="GO" id="GO:0016705">
    <property type="term" value="F:oxidoreductase activity, acting on paired donors, with incorporation or reduction of molecular oxygen"/>
    <property type="evidence" value="ECO:0007669"/>
    <property type="project" value="InterPro"/>
</dbReference>
<dbReference type="PRINTS" id="PR00385">
    <property type="entry name" value="P450"/>
</dbReference>
<dbReference type="PRINTS" id="PR00463">
    <property type="entry name" value="EP450I"/>
</dbReference>
<keyword evidence="12" id="KW-0503">Monooxygenase</keyword>
<dbReference type="Pfam" id="PF00067">
    <property type="entry name" value="p450"/>
    <property type="match status" value="1"/>
</dbReference>
<gene>
    <name evidence="13" type="ORF">SELMODRAFT_113310</name>
</gene>
<dbReference type="GO" id="GO:0020037">
    <property type="term" value="F:heme binding"/>
    <property type="evidence" value="ECO:0007669"/>
    <property type="project" value="InterPro"/>
</dbReference>
<evidence type="ECO:0000313" key="14">
    <source>
        <dbReference type="Proteomes" id="UP000001514"/>
    </source>
</evidence>
<comment type="cofactor">
    <cofactor evidence="1 11">
        <name>heme</name>
        <dbReference type="ChEBI" id="CHEBI:30413"/>
    </cofactor>
</comment>
<evidence type="ECO:0000313" key="13">
    <source>
        <dbReference type="EMBL" id="EFJ17994.1"/>
    </source>
</evidence>
<dbReference type="STRING" id="88036.D8SBW8"/>
<dbReference type="CDD" id="cd20618">
    <property type="entry name" value="CYP71_clan"/>
    <property type="match status" value="1"/>
</dbReference>
<evidence type="ECO:0000256" key="6">
    <source>
        <dbReference type="ARBA" id="ARBA00022723"/>
    </source>
</evidence>
<dbReference type="AlphaFoldDB" id="D8SBW8"/>
<evidence type="ECO:0000256" key="1">
    <source>
        <dbReference type="ARBA" id="ARBA00001971"/>
    </source>
</evidence>
<dbReference type="InterPro" id="IPR017972">
    <property type="entry name" value="Cyt_P450_CS"/>
</dbReference>
<evidence type="ECO:0000256" key="5">
    <source>
        <dbReference type="ARBA" id="ARBA00022692"/>
    </source>
</evidence>
<keyword evidence="10" id="KW-0472">Membrane</keyword>
<feature type="binding site" description="axial binding residue" evidence="11">
    <location>
        <position position="425"/>
    </location>
    <ligand>
        <name>heme</name>
        <dbReference type="ChEBI" id="CHEBI:30413"/>
    </ligand>
    <ligandPart>
        <name>Fe</name>
        <dbReference type="ChEBI" id="CHEBI:18248"/>
    </ligandPart>
</feature>
<evidence type="ECO:0000256" key="9">
    <source>
        <dbReference type="ARBA" id="ARBA00023004"/>
    </source>
</evidence>
<dbReference type="PROSITE" id="PS00086">
    <property type="entry name" value="CYTOCHROME_P450"/>
    <property type="match status" value="1"/>
</dbReference>
<keyword evidence="5" id="KW-0812">Transmembrane</keyword>
<keyword evidence="9 11" id="KW-0408">Iron</keyword>
<keyword evidence="4 11" id="KW-0349">Heme</keyword>
<dbReference type="PANTHER" id="PTHR47944">
    <property type="entry name" value="CYTOCHROME P450 98A9"/>
    <property type="match status" value="1"/>
</dbReference>
<dbReference type="GO" id="GO:0016020">
    <property type="term" value="C:membrane"/>
    <property type="evidence" value="ECO:0007669"/>
    <property type="project" value="UniProtKB-SubCell"/>
</dbReference>
<sequence length="489" mass="55246">MNWFLLAFACILTAVISVSWWLMLKSRLRLPPGPMALPIVGHLHLLLKLPHQSFHKLSHKFGPIMTIKLGNKTAIVISSKKAAKEILTSYDRVFASRPVLISPQSLCYNSKNISCCKYGPYWREMRKICTTELFSSKRLSSFQNTRLEETQNLLQRVAEQLKVPINMKIELSTLTLNVITRMAIGKKFRHGEFSEDAEPLNVILEAVRLMGAVNLGDYIPFLKRLDPGGYIPRLKKTSKKIDCILQRLVDDHREEKVKSGDLVDVLQSVGIEDSAIKAVILDILAGGTDTTAVTTEWALSELLRNPECLRKVQQEIHVIVGDNRLVNENDLHHLHYLKAVVKETFRLHPAAPMMAPHESIEACTLKGYTIPAKTWLLINAWSMGRDPAQWDSPEEFMPERFINSSIDVKGCDFELIPFGAGRRMCVGMSLALCMVELTLARLVQAFHWALPDGSTMNMEERQGVIVARKHPLIAVANRRLPPEVYINTL</sequence>
<dbReference type="FunCoup" id="D8SBW8">
    <property type="interactions" value="900"/>
</dbReference>
<evidence type="ECO:0000256" key="2">
    <source>
        <dbReference type="ARBA" id="ARBA00004167"/>
    </source>
</evidence>
<dbReference type="InterPro" id="IPR036396">
    <property type="entry name" value="Cyt_P450_sf"/>
</dbReference>
<protein>
    <recommendedName>
        <fullName evidence="15">Cytochrome P450-dependent monooxygenase</fullName>
    </recommendedName>
</protein>
<evidence type="ECO:0000256" key="3">
    <source>
        <dbReference type="ARBA" id="ARBA00010617"/>
    </source>
</evidence>
<dbReference type="GO" id="GO:0005506">
    <property type="term" value="F:iron ion binding"/>
    <property type="evidence" value="ECO:0007669"/>
    <property type="project" value="InterPro"/>
</dbReference>
<dbReference type="eggNOG" id="KOG0156">
    <property type="taxonomic scope" value="Eukaryota"/>
</dbReference>
<dbReference type="KEGG" id="smo:SELMODRAFT_113310"/>
<comment type="similarity">
    <text evidence="3 12">Belongs to the cytochrome P450 family.</text>
</comment>
<evidence type="ECO:0000256" key="12">
    <source>
        <dbReference type="RuleBase" id="RU000461"/>
    </source>
</evidence>
<dbReference type="SUPFAM" id="SSF48264">
    <property type="entry name" value="Cytochrome P450"/>
    <property type="match status" value="1"/>
</dbReference>
<dbReference type="OMA" id="ANIWAIM"/>
<evidence type="ECO:0000256" key="7">
    <source>
        <dbReference type="ARBA" id="ARBA00022989"/>
    </source>
</evidence>
<dbReference type="PANTHER" id="PTHR47944:SF16">
    <property type="entry name" value="CYTOCHROME P450 FAMILY 1 SUBFAMILY A POLYPEPTIDE 1"/>
    <property type="match status" value="1"/>
</dbReference>
<dbReference type="EMBL" id="GL377611">
    <property type="protein sequence ID" value="EFJ17994.1"/>
    <property type="molecule type" value="Genomic_DNA"/>
</dbReference>
<evidence type="ECO:0000256" key="4">
    <source>
        <dbReference type="ARBA" id="ARBA00022617"/>
    </source>
</evidence>
<dbReference type="InterPro" id="IPR001128">
    <property type="entry name" value="Cyt_P450"/>
</dbReference>
<evidence type="ECO:0000256" key="8">
    <source>
        <dbReference type="ARBA" id="ARBA00023002"/>
    </source>
</evidence>
<dbReference type="HOGENOM" id="CLU_001570_4_0_1"/>
<dbReference type="OrthoDB" id="2789670at2759"/>
<proteinExistence type="inferred from homology"/>
<dbReference type="FunFam" id="1.10.630.10:FF:000097">
    <property type="entry name" value="Cytochrome P-450 19"/>
    <property type="match status" value="1"/>
</dbReference>
<name>D8SBW8_SELML</name>
<keyword evidence="14" id="KW-1185">Reference proteome</keyword>